<sequence>MDSNIIIIIIGGFIIVSALIILLKAGNKEEDFNPEVLMGLRGGKVNNPQETLNHLAIMEGIEGLKMEVAQMKIEIERIGELLEIHNHQEIAVSTSPNLNNWENFDQSLNYNMFVQKNNDILKLHREGKSLEEIARRLNKSVREVEMVIKLIK</sequence>
<dbReference type="RefSeq" id="WP_204399971.1">
    <property type="nucleotide sequence ID" value="NZ_JAFBEE010000001.1"/>
</dbReference>
<keyword evidence="1" id="KW-1133">Transmembrane helix</keyword>
<dbReference type="Pfam" id="PF19610">
    <property type="entry name" value="DUF6115"/>
    <property type="match status" value="1"/>
</dbReference>
<proteinExistence type="predicted"/>
<reference evidence="2 3" key="1">
    <citation type="submission" date="2021-01" db="EMBL/GenBank/DDBJ databases">
        <title>Genomic Encyclopedia of Type Strains, Phase IV (KMG-IV): sequencing the most valuable type-strain genomes for metagenomic binning, comparative biology and taxonomic classification.</title>
        <authorList>
            <person name="Goeker M."/>
        </authorList>
    </citation>
    <scope>NUCLEOTIDE SEQUENCE [LARGE SCALE GENOMIC DNA]</scope>
    <source>
        <strain evidence="2 3">DSM 25890</strain>
    </source>
</reference>
<evidence type="ECO:0000313" key="3">
    <source>
        <dbReference type="Proteomes" id="UP001314796"/>
    </source>
</evidence>
<dbReference type="Proteomes" id="UP001314796">
    <property type="component" value="Unassembled WGS sequence"/>
</dbReference>
<keyword evidence="1" id="KW-0472">Membrane</keyword>
<keyword evidence="1" id="KW-0812">Transmembrane</keyword>
<gene>
    <name evidence="2" type="ORF">JOC73_000196</name>
</gene>
<protein>
    <submittedName>
        <fullName evidence="2">Uncharacterized protein</fullName>
    </submittedName>
</protein>
<comment type="caution">
    <text evidence="2">The sequence shown here is derived from an EMBL/GenBank/DDBJ whole genome shotgun (WGS) entry which is preliminary data.</text>
</comment>
<feature type="transmembrane region" description="Helical" evidence="1">
    <location>
        <begin position="6"/>
        <end position="23"/>
    </location>
</feature>
<dbReference type="InterPro" id="IPR046118">
    <property type="entry name" value="DUF6115"/>
</dbReference>
<evidence type="ECO:0000313" key="2">
    <source>
        <dbReference type="EMBL" id="MBM7613688.1"/>
    </source>
</evidence>
<organism evidence="2 3">
    <name type="scientific">Alkaliphilus hydrothermalis</name>
    <dbReference type="NCBI Taxonomy" id="1482730"/>
    <lineage>
        <taxon>Bacteria</taxon>
        <taxon>Bacillati</taxon>
        <taxon>Bacillota</taxon>
        <taxon>Clostridia</taxon>
        <taxon>Peptostreptococcales</taxon>
        <taxon>Natronincolaceae</taxon>
        <taxon>Alkaliphilus</taxon>
    </lineage>
</organism>
<name>A0ABS2NL80_9FIRM</name>
<dbReference type="EMBL" id="JAFBEE010000001">
    <property type="protein sequence ID" value="MBM7613688.1"/>
    <property type="molecule type" value="Genomic_DNA"/>
</dbReference>
<keyword evidence="3" id="KW-1185">Reference proteome</keyword>
<evidence type="ECO:0000256" key="1">
    <source>
        <dbReference type="SAM" id="Phobius"/>
    </source>
</evidence>
<accession>A0ABS2NL80</accession>